<feature type="compositionally biased region" description="Basic and acidic residues" evidence="1">
    <location>
        <begin position="86"/>
        <end position="95"/>
    </location>
</feature>
<name>A0A6G9CRH0_RHOER</name>
<feature type="region of interest" description="Disordered" evidence="1">
    <location>
        <begin position="1"/>
        <end position="28"/>
    </location>
</feature>
<reference evidence="2 3" key="1">
    <citation type="submission" date="2020-03" db="EMBL/GenBank/DDBJ databases">
        <title>Screen low temperature-resistant strains for efficient degradation of petroleum hydrocarbons under the low temperature.</title>
        <authorList>
            <person name="Wang Y."/>
            <person name="Chen J."/>
        </authorList>
    </citation>
    <scope>NUCLEOTIDE SEQUENCE [LARGE SCALE GENOMIC DNA]</scope>
    <source>
        <strain evidence="2 3">KB1</strain>
    </source>
</reference>
<proteinExistence type="predicted"/>
<dbReference type="EMBL" id="CP050124">
    <property type="protein sequence ID" value="QIP39504.1"/>
    <property type="molecule type" value="Genomic_DNA"/>
</dbReference>
<organism evidence="2 3">
    <name type="scientific">Rhodococcus erythropolis</name>
    <name type="common">Arthrobacter picolinophilus</name>
    <dbReference type="NCBI Taxonomy" id="1833"/>
    <lineage>
        <taxon>Bacteria</taxon>
        <taxon>Bacillati</taxon>
        <taxon>Actinomycetota</taxon>
        <taxon>Actinomycetes</taxon>
        <taxon>Mycobacteriales</taxon>
        <taxon>Nocardiaceae</taxon>
        <taxon>Rhodococcus</taxon>
        <taxon>Rhodococcus erythropolis group</taxon>
    </lineage>
</organism>
<sequence>MSAATGEIAASSRYQPASMGSVPSRNAEVAASTNCVASGSVRAALATRLTCPLQKFGREQGPATQKPGDPTLEVGVEEPGIGTGQHRGENAERVPGEFGGIGGAKCRRDNGNGGVGEPEVVIADRKHTESAEDGGYVT</sequence>
<evidence type="ECO:0000313" key="3">
    <source>
        <dbReference type="Proteomes" id="UP000502345"/>
    </source>
</evidence>
<evidence type="ECO:0000256" key="1">
    <source>
        <dbReference type="SAM" id="MobiDB-lite"/>
    </source>
</evidence>
<dbReference type="AlphaFoldDB" id="A0A6G9CRH0"/>
<evidence type="ECO:0000313" key="2">
    <source>
        <dbReference type="EMBL" id="QIP39504.1"/>
    </source>
</evidence>
<dbReference type="Proteomes" id="UP000502345">
    <property type="component" value="Chromosome"/>
</dbReference>
<gene>
    <name evidence="2" type="ORF">G9444_2260</name>
</gene>
<feature type="region of interest" description="Disordered" evidence="1">
    <location>
        <begin position="56"/>
        <end position="138"/>
    </location>
</feature>
<accession>A0A6G9CRH0</accession>
<protein>
    <submittedName>
        <fullName evidence="2">Uncharacterized protein</fullName>
    </submittedName>
</protein>